<organism evidence="7 8">
    <name type="scientific">Adlercreutzia equolifaciens subsp. celatus</name>
    <dbReference type="NCBI Taxonomy" id="394340"/>
    <lineage>
        <taxon>Bacteria</taxon>
        <taxon>Bacillati</taxon>
        <taxon>Actinomycetota</taxon>
        <taxon>Coriobacteriia</taxon>
        <taxon>Eggerthellales</taxon>
        <taxon>Eggerthellaceae</taxon>
        <taxon>Adlercreutzia</taxon>
    </lineage>
</organism>
<feature type="repeat" description="Cell wall-binding" evidence="3">
    <location>
        <begin position="685"/>
        <end position="704"/>
    </location>
</feature>
<dbReference type="GO" id="GO:0016052">
    <property type="term" value="P:carbohydrate catabolic process"/>
    <property type="evidence" value="ECO:0007669"/>
    <property type="project" value="TreeGrafter"/>
</dbReference>
<dbReference type="InterPro" id="IPR002901">
    <property type="entry name" value="MGlyc_endo_b_GlcNAc-like_dom"/>
</dbReference>
<gene>
    <name evidence="7" type="ORF">C1850_06120</name>
</gene>
<evidence type="ECO:0000256" key="4">
    <source>
        <dbReference type="SAM" id="MobiDB-lite"/>
    </source>
</evidence>
<dbReference type="CDD" id="cd06414">
    <property type="entry name" value="GH25_LytC-like"/>
    <property type="match status" value="1"/>
</dbReference>
<feature type="signal peptide" evidence="5">
    <location>
        <begin position="1"/>
        <end position="37"/>
    </location>
</feature>
<dbReference type="SMART" id="SM00047">
    <property type="entry name" value="LYZ2"/>
    <property type="match status" value="1"/>
</dbReference>
<dbReference type="InterPro" id="IPR002053">
    <property type="entry name" value="Glyco_hydro_25"/>
</dbReference>
<dbReference type="Gene3D" id="2.10.270.10">
    <property type="entry name" value="Cholin Binding"/>
    <property type="match status" value="5"/>
</dbReference>
<dbReference type="GO" id="GO:0004040">
    <property type="term" value="F:amidase activity"/>
    <property type="evidence" value="ECO:0007669"/>
    <property type="project" value="InterPro"/>
</dbReference>
<evidence type="ECO:0000313" key="7">
    <source>
        <dbReference type="EMBL" id="RDC44655.1"/>
    </source>
</evidence>
<dbReference type="GO" id="GO:0003796">
    <property type="term" value="F:lysozyme activity"/>
    <property type="evidence" value="ECO:0007669"/>
    <property type="project" value="InterPro"/>
</dbReference>
<dbReference type="RefSeq" id="WP_114549000.1">
    <property type="nucleotide sequence ID" value="NZ_PPUT01000013.1"/>
</dbReference>
<feature type="region of interest" description="Disordered" evidence="4">
    <location>
        <begin position="123"/>
        <end position="142"/>
    </location>
</feature>
<feature type="chain" id="PRO_5016902094" description="Mannosyl-glycoprotein endo-beta-N-acetylglucosamidase-like domain-containing protein" evidence="5">
    <location>
        <begin position="38"/>
        <end position="1047"/>
    </location>
</feature>
<dbReference type="Pfam" id="PF01832">
    <property type="entry name" value="Glucosaminidase"/>
    <property type="match status" value="1"/>
</dbReference>
<evidence type="ECO:0000313" key="8">
    <source>
        <dbReference type="Proteomes" id="UP000253805"/>
    </source>
</evidence>
<evidence type="ECO:0000256" key="1">
    <source>
        <dbReference type="ARBA" id="ARBA00010646"/>
    </source>
</evidence>
<dbReference type="EMBL" id="PPUT01000013">
    <property type="protein sequence ID" value="RDC44655.1"/>
    <property type="molecule type" value="Genomic_DNA"/>
</dbReference>
<feature type="compositionally biased region" description="Low complexity" evidence="4">
    <location>
        <begin position="47"/>
        <end position="56"/>
    </location>
</feature>
<dbReference type="InterPro" id="IPR017853">
    <property type="entry name" value="GH"/>
</dbReference>
<dbReference type="Proteomes" id="UP000253805">
    <property type="component" value="Unassembled WGS sequence"/>
</dbReference>
<evidence type="ECO:0000256" key="2">
    <source>
        <dbReference type="ARBA" id="ARBA00022737"/>
    </source>
</evidence>
<name>A0A369P1J4_9ACTN</name>
<evidence type="ECO:0000256" key="5">
    <source>
        <dbReference type="SAM" id="SignalP"/>
    </source>
</evidence>
<evidence type="ECO:0000256" key="3">
    <source>
        <dbReference type="PROSITE-ProRule" id="PRU00591"/>
    </source>
</evidence>
<feature type="region of interest" description="Disordered" evidence="4">
    <location>
        <begin position="37"/>
        <end position="116"/>
    </location>
</feature>
<dbReference type="Gene3D" id="1.10.530.10">
    <property type="match status" value="1"/>
</dbReference>
<protein>
    <recommendedName>
        <fullName evidence="6">Mannosyl-glycoprotein endo-beta-N-acetylglucosamidase-like domain-containing protein</fullName>
    </recommendedName>
</protein>
<dbReference type="PANTHER" id="PTHR34135:SF2">
    <property type="entry name" value="LYSOZYME"/>
    <property type="match status" value="1"/>
</dbReference>
<proteinExistence type="inferred from homology"/>
<dbReference type="SUPFAM" id="SSF69360">
    <property type="entry name" value="Cell wall binding repeat"/>
    <property type="match status" value="3"/>
</dbReference>
<dbReference type="PROSITE" id="PS51170">
    <property type="entry name" value="CW"/>
    <property type="match status" value="4"/>
</dbReference>
<dbReference type="AlphaFoldDB" id="A0A369P1J4"/>
<dbReference type="SUPFAM" id="SSF51445">
    <property type="entry name" value="(Trans)glycosidases"/>
    <property type="match status" value="1"/>
</dbReference>
<comment type="similarity">
    <text evidence="1">Belongs to the glycosyl hydrolase 25 family.</text>
</comment>
<feature type="repeat" description="Cell wall-binding" evidence="3">
    <location>
        <begin position="616"/>
        <end position="635"/>
    </location>
</feature>
<accession>A0A369P1J4</accession>
<feature type="repeat" description="Cell wall-binding" evidence="3">
    <location>
        <begin position="483"/>
        <end position="502"/>
    </location>
</feature>
<dbReference type="GO" id="GO:0009253">
    <property type="term" value="P:peptidoglycan catabolic process"/>
    <property type="evidence" value="ECO:0007669"/>
    <property type="project" value="InterPro"/>
</dbReference>
<dbReference type="Pfam" id="PF01473">
    <property type="entry name" value="Choline_bind_1"/>
    <property type="match status" value="5"/>
</dbReference>
<reference evidence="7 8" key="1">
    <citation type="journal article" date="2018" name="Elife">
        <title>Discovery and characterization of a prevalent human gut bacterial enzyme sufficient for the inactivation of a family of plant toxins.</title>
        <authorList>
            <person name="Koppel N."/>
            <person name="Bisanz J.E."/>
            <person name="Pandelia M.E."/>
            <person name="Turnbaugh P.J."/>
            <person name="Balskus E.P."/>
        </authorList>
    </citation>
    <scope>NUCLEOTIDE SEQUENCE [LARGE SCALE GENOMIC DNA]</scope>
    <source>
        <strain evidence="7 8">OB21 GAM 11</strain>
    </source>
</reference>
<dbReference type="Gene3D" id="3.20.20.80">
    <property type="entry name" value="Glycosidases"/>
    <property type="match status" value="1"/>
</dbReference>
<dbReference type="PROSITE" id="PS51904">
    <property type="entry name" value="GLYCOSYL_HYDROL_F25_2"/>
    <property type="match status" value="1"/>
</dbReference>
<dbReference type="InterPro" id="IPR018337">
    <property type="entry name" value="Cell_wall/Cho-bd_repeat"/>
</dbReference>
<keyword evidence="5" id="KW-0732">Signal</keyword>
<evidence type="ECO:0000259" key="6">
    <source>
        <dbReference type="SMART" id="SM00047"/>
    </source>
</evidence>
<comment type="caution">
    <text evidence="7">The sequence shown here is derived from an EMBL/GenBank/DDBJ whole genome shotgun (WGS) entry which is preliminary data.</text>
</comment>
<keyword evidence="2" id="KW-0677">Repeat</keyword>
<dbReference type="PANTHER" id="PTHR34135">
    <property type="entry name" value="LYSOZYME"/>
    <property type="match status" value="1"/>
</dbReference>
<dbReference type="Pfam" id="PF01183">
    <property type="entry name" value="Glyco_hydro_25"/>
    <property type="match status" value="1"/>
</dbReference>
<feature type="repeat" description="Cell wall-binding" evidence="3">
    <location>
        <begin position="552"/>
        <end position="571"/>
    </location>
</feature>
<feature type="domain" description="Mannosyl-glycoprotein endo-beta-N-acetylglucosamidase-like" evidence="6">
    <location>
        <begin position="869"/>
        <end position="1033"/>
    </location>
</feature>
<sequence>MYCAIAEHIYSAKNQWVKCALASLLAFGLWPTSSAYADSPEADESVSDSVSVEGAAYSGETDDLSVDAESDKAVEEADDDLCQASDLPTSSLFGDSCDENASDSEFEGVSDPGKSENAALQTQVLPDGGQSDERPLEGPENSWRYESGERVLSHVPAITTFGAEPGYDTYVTWTRANGSKSYTYREQPSGKSEIVQVPNTTGVGIDVSEHQGKIDWAKVKADGVAFAIIRCGYGSDYTSQDDDYFLENVRGAQANGIPFGVYLYSYATKATGAAPSAQSEAAHVLRQLKAAGLSPSKLALPVFYDLEEDAQWELSASRVGTLAEAFCSVLSSQGYKVGIYANQNWWKNKLTDPVFERSGWAKWVAQYYKKDKGTSPAGISDQQYWQFTDCGKVNGIPGYVDVNFSYAPPAASLVGPANTWAWVDGRAYYYGADGSAVIWTQRIDGKIYYFNGQHQMHAGWLTWNADSRKSYFNLGSDGKAPALTGWQQLSGKWYYFDPATGKSLRWGQKVKGSDGEEHFFYFDGASVMQEGWVTWNADGRKSYFSYGSGRAKTGWQQLGGKWYYFDPATGKSLRWGQRIGGNFFYFDGASVMQEGWVTWSADGTKSYFSYGSGRARTGWQQLSGKWYYFDPATGKSLRWGQKVKGSDGEEHFFYFDGASVMQEGWVTWNADGRKSYFSYGSGRAKTGWQQLGGKWYYFDPATGKSLRWGQRIGGNFFYFNERSEMVEGWVTWNADGRKSYFASGSGRALLGWQTLGGKRYYFDPDTGKSLIGTHVIDGEKYVFGDDSALIGGDSTTVYEPTGASFSAMAKKEYEASPAALGYTQSEITASMNPSSYPAGTRQFCQFAQLNKGYSGMLSAEQLNGYISSTAKGRSGMLAGMGQAFIDAARLYGVNEAYLLAHAIVESGWGTSTLAKGYAYDGSTIVAGQTWPKGTYYNFYGIGAYDSSPLSGGRALAIKNGWNSREKAVSGAAKWIATNYLNNSYGQDTLYKMRWNCAQYARYGSVGHQYATDRQWATTIAGVMSDIYTSAGISQQKAALTFLVPTYR</sequence>
<dbReference type="GO" id="GO:0016998">
    <property type="term" value="P:cell wall macromolecule catabolic process"/>
    <property type="evidence" value="ECO:0007669"/>
    <property type="project" value="InterPro"/>
</dbReference>
<feature type="compositionally biased region" description="Acidic residues" evidence="4">
    <location>
        <begin position="96"/>
        <end position="108"/>
    </location>
</feature>